<evidence type="ECO:0000256" key="3">
    <source>
        <dbReference type="ARBA" id="ARBA00022692"/>
    </source>
</evidence>
<name>A0ABS7HND5_9MICO</name>
<comment type="subcellular location">
    <subcellularLocation>
        <location evidence="6">Cell membrane</location>
        <topology evidence="6">Multi-pass membrane protein</topology>
    </subcellularLocation>
    <subcellularLocation>
        <location evidence="1">Membrane</location>
    </subcellularLocation>
</comment>
<keyword evidence="3 6" id="KW-0812">Transmembrane</keyword>
<evidence type="ECO:0000256" key="7">
    <source>
        <dbReference type="SAM" id="MobiDB-lite"/>
    </source>
</evidence>
<proteinExistence type="inferred from homology"/>
<dbReference type="Proteomes" id="UP001196843">
    <property type="component" value="Unassembled WGS sequence"/>
</dbReference>
<feature type="transmembrane region" description="Helical" evidence="6">
    <location>
        <begin position="220"/>
        <end position="239"/>
    </location>
</feature>
<protein>
    <recommendedName>
        <fullName evidence="6">SURF1-like protein</fullName>
    </recommendedName>
</protein>
<dbReference type="EMBL" id="JAEUAW010000006">
    <property type="protein sequence ID" value="MBW9093929.1"/>
    <property type="molecule type" value="Genomic_DNA"/>
</dbReference>
<feature type="region of interest" description="Disordered" evidence="7">
    <location>
        <begin position="245"/>
        <end position="297"/>
    </location>
</feature>
<keyword evidence="4 6" id="KW-1133">Transmembrane helix</keyword>
<comment type="similarity">
    <text evidence="2 6">Belongs to the SURF1 family.</text>
</comment>
<dbReference type="CDD" id="cd06662">
    <property type="entry name" value="SURF1"/>
    <property type="match status" value="1"/>
</dbReference>
<comment type="caution">
    <text evidence="8">The sequence shown here is derived from an EMBL/GenBank/DDBJ whole genome shotgun (WGS) entry which is preliminary data.</text>
</comment>
<evidence type="ECO:0000256" key="6">
    <source>
        <dbReference type="RuleBase" id="RU363076"/>
    </source>
</evidence>
<evidence type="ECO:0000313" key="9">
    <source>
        <dbReference type="Proteomes" id="UP001196843"/>
    </source>
</evidence>
<dbReference type="InterPro" id="IPR002994">
    <property type="entry name" value="Surf1/Shy1"/>
</dbReference>
<evidence type="ECO:0000256" key="5">
    <source>
        <dbReference type="ARBA" id="ARBA00023136"/>
    </source>
</evidence>
<dbReference type="PANTHER" id="PTHR23427">
    <property type="entry name" value="SURFEIT LOCUS PROTEIN"/>
    <property type="match status" value="1"/>
</dbReference>
<evidence type="ECO:0000256" key="4">
    <source>
        <dbReference type="ARBA" id="ARBA00022989"/>
    </source>
</evidence>
<gene>
    <name evidence="8" type="ORF">JNB62_09570</name>
</gene>
<organism evidence="8 9">
    <name type="scientific">Microbacterium jejuense</name>
    <dbReference type="NCBI Taxonomy" id="1263637"/>
    <lineage>
        <taxon>Bacteria</taxon>
        <taxon>Bacillati</taxon>
        <taxon>Actinomycetota</taxon>
        <taxon>Actinomycetes</taxon>
        <taxon>Micrococcales</taxon>
        <taxon>Microbacteriaceae</taxon>
        <taxon>Microbacterium</taxon>
    </lineage>
</organism>
<dbReference type="RefSeq" id="WP_220300838.1">
    <property type="nucleotide sequence ID" value="NZ_JAEUAW010000006.1"/>
</dbReference>
<evidence type="ECO:0000313" key="8">
    <source>
        <dbReference type="EMBL" id="MBW9093929.1"/>
    </source>
</evidence>
<keyword evidence="5 6" id="KW-0472">Membrane</keyword>
<dbReference type="PANTHER" id="PTHR23427:SF2">
    <property type="entry name" value="SURFEIT LOCUS PROTEIN 1"/>
    <property type="match status" value="1"/>
</dbReference>
<reference evidence="8 9" key="1">
    <citation type="journal article" date="2021" name="MBio">
        <title>Poor Competitiveness of Bradyrhizobium in Pigeon Pea Root Colonization in Indian Soils.</title>
        <authorList>
            <person name="Chalasani D."/>
            <person name="Basu A."/>
            <person name="Pullabhotla S.V.S.R.N."/>
            <person name="Jorrin B."/>
            <person name="Neal A.L."/>
            <person name="Poole P.S."/>
            <person name="Podile A.R."/>
            <person name="Tkacz A."/>
        </authorList>
    </citation>
    <scope>NUCLEOTIDE SEQUENCE [LARGE SCALE GENOMIC DNA]</scope>
    <source>
        <strain evidence="8 9">HU14</strain>
    </source>
</reference>
<dbReference type="Pfam" id="PF02104">
    <property type="entry name" value="SURF1"/>
    <property type="match status" value="1"/>
</dbReference>
<dbReference type="InterPro" id="IPR045214">
    <property type="entry name" value="Surf1/Surf4"/>
</dbReference>
<feature type="transmembrane region" description="Helical" evidence="6">
    <location>
        <begin position="12"/>
        <end position="32"/>
    </location>
</feature>
<sequence>MQNLPRAGRWAIYVALAVVFAIACAFLSHWQFSRNEERSHQLALVAQNYDADPVLLAEAIAPGDALDPQDEWRPVTLTGEYLTDDQLLARNRPHGGTSAFEVLVPFRLDDGRVLLVDRGWVPPGDDQPEPDAVPAPPSGAASVVVRLRPGEALPASGRSAPEGQVPTINLDLVADTISADAGAALERSAYGVMVTEDPAQAAVPNALEAPSDDPGPHLSYAIQWILFAIMGFVFIGYVIRTERKHRREDSEDAQAEPETEGPRDAAAAAPPASPRPRARRRDRDAEDEDALLDAAGR</sequence>
<keyword evidence="9" id="KW-1185">Reference proteome</keyword>
<keyword evidence="6" id="KW-1003">Cell membrane</keyword>
<feature type="compositionally biased region" description="Acidic residues" evidence="7">
    <location>
        <begin position="250"/>
        <end position="259"/>
    </location>
</feature>
<dbReference type="PROSITE" id="PS51257">
    <property type="entry name" value="PROKAR_LIPOPROTEIN"/>
    <property type="match status" value="1"/>
</dbReference>
<accession>A0ABS7HND5</accession>
<evidence type="ECO:0000256" key="1">
    <source>
        <dbReference type="ARBA" id="ARBA00004370"/>
    </source>
</evidence>
<evidence type="ECO:0000256" key="2">
    <source>
        <dbReference type="ARBA" id="ARBA00007165"/>
    </source>
</evidence>
<dbReference type="PROSITE" id="PS50895">
    <property type="entry name" value="SURF1"/>
    <property type="match status" value="1"/>
</dbReference>